<keyword evidence="11" id="KW-0325">Glycoprotein</keyword>
<feature type="region of interest" description="Disordered" evidence="17">
    <location>
        <begin position="242"/>
        <end position="272"/>
    </location>
</feature>
<keyword evidence="9" id="KW-0503">Monooxygenase</keyword>
<evidence type="ECO:0000256" key="3">
    <source>
        <dbReference type="ARBA" id="ARBA00022525"/>
    </source>
</evidence>
<dbReference type="GO" id="GO:0030245">
    <property type="term" value="P:cellulose catabolic process"/>
    <property type="evidence" value="ECO:0007669"/>
    <property type="project" value="UniProtKB-UniRule"/>
</dbReference>
<evidence type="ECO:0000256" key="14">
    <source>
        <dbReference type="ARBA" id="ARBA00044502"/>
    </source>
</evidence>
<comment type="function">
    <text evidence="16">Lytic polysaccharide monooxygenase (LMPO) that depolymerizes crystalline and amorphous polysaccharides via the oxidation of scissile alpha- or beta-(1-4)-glycosidic bonds, yielding C1 and/or C4 oxidation products. Catalysis by LPMOs requires the reduction of the active-site copper from Cu(II) to Cu(I) by a reducing agent and H(2)O(2) or O(2) as a cosubstrate.</text>
</comment>
<evidence type="ECO:0000313" key="20">
    <source>
        <dbReference type="Proteomes" id="UP000664132"/>
    </source>
</evidence>
<comment type="similarity">
    <text evidence="14">Belongs to the polysaccharide monooxygenase AA9 family.</text>
</comment>
<comment type="caution">
    <text evidence="19">The sequence shown here is derived from an EMBL/GenBank/DDBJ whole genome shotgun (WGS) entry which is preliminary data.</text>
</comment>
<dbReference type="PROSITE" id="PS00562">
    <property type="entry name" value="CBM1_1"/>
    <property type="match status" value="1"/>
</dbReference>
<dbReference type="OrthoDB" id="5558646at2759"/>
<dbReference type="Proteomes" id="UP000664132">
    <property type="component" value="Unassembled WGS sequence"/>
</dbReference>
<organism evidence="19 20">
    <name type="scientific">Cadophora malorum</name>
    <dbReference type="NCBI Taxonomy" id="108018"/>
    <lineage>
        <taxon>Eukaryota</taxon>
        <taxon>Fungi</taxon>
        <taxon>Dikarya</taxon>
        <taxon>Ascomycota</taxon>
        <taxon>Pezizomycotina</taxon>
        <taxon>Leotiomycetes</taxon>
        <taxon>Helotiales</taxon>
        <taxon>Ploettnerulaceae</taxon>
        <taxon>Cadophora</taxon>
    </lineage>
</organism>
<evidence type="ECO:0000256" key="10">
    <source>
        <dbReference type="ARBA" id="ARBA00023157"/>
    </source>
</evidence>
<dbReference type="Pfam" id="PF03443">
    <property type="entry name" value="AA9"/>
    <property type="match status" value="1"/>
</dbReference>
<dbReference type="InterPro" id="IPR005103">
    <property type="entry name" value="AA9_LPMO"/>
</dbReference>
<dbReference type="PROSITE" id="PS51164">
    <property type="entry name" value="CBM1_2"/>
    <property type="match status" value="1"/>
</dbReference>
<name>A0A8H7T5A8_9HELO</name>
<evidence type="ECO:0000256" key="2">
    <source>
        <dbReference type="ARBA" id="ARBA00004613"/>
    </source>
</evidence>
<proteinExistence type="inferred from homology"/>
<evidence type="ECO:0000256" key="6">
    <source>
        <dbReference type="ARBA" id="ARBA00023001"/>
    </source>
</evidence>
<evidence type="ECO:0000256" key="13">
    <source>
        <dbReference type="ARBA" id="ARBA00023326"/>
    </source>
</evidence>
<evidence type="ECO:0000256" key="8">
    <source>
        <dbReference type="ARBA" id="ARBA00023008"/>
    </source>
</evidence>
<keyword evidence="13 16" id="KW-0624">Polysaccharide degradation</keyword>
<keyword evidence="6 16" id="KW-0136">Cellulose degradation</keyword>
<dbReference type="InterPro" id="IPR049892">
    <property type="entry name" value="AA9"/>
</dbReference>
<keyword evidence="4" id="KW-0479">Metal-binding</keyword>
<dbReference type="GO" id="GO:0005576">
    <property type="term" value="C:extracellular region"/>
    <property type="evidence" value="ECO:0007669"/>
    <property type="project" value="UniProtKB-SubCell"/>
</dbReference>
<evidence type="ECO:0000256" key="9">
    <source>
        <dbReference type="ARBA" id="ARBA00023033"/>
    </source>
</evidence>
<dbReference type="PANTHER" id="PTHR33353:SF18">
    <property type="entry name" value="ENDOGLUCANASE II"/>
    <property type="match status" value="1"/>
</dbReference>
<dbReference type="PANTHER" id="PTHR33353">
    <property type="entry name" value="PUTATIVE (AFU_ORTHOLOGUE AFUA_1G12560)-RELATED"/>
    <property type="match status" value="1"/>
</dbReference>
<accession>A0A8H7T5A8</accession>
<feature type="compositionally biased region" description="Low complexity" evidence="17">
    <location>
        <begin position="252"/>
        <end position="272"/>
    </location>
</feature>
<dbReference type="GO" id="GO:0004497">
    <property type="term" value="F:monooxygenase activity"/>
    <property type="evidence" value="ECO:0007669"/>
    <property type="project" value="UniProtKB-KW"/>
</dbReference>
<dbReference type="SMART" id="SM00236">
    <property type="entry name" value="fCBD"/>
    <property type="match status" value="1"/>
</dbReference>
<evidence type="ECO:0000256" key="7">
    <source>
        <dbReference type="ARBA" id="ARBA00023002"/>
    </source>
</evidence>
<feature type="domain" description="CBM1" evidence="18">
    <location>
        <begin position="279"/>
        <end position="314"/>
    </location>
</feature>
<keyword evidence="8" id="KW-0186">Copper</keyword>
<keyword evidence="3 16" id="KW-0964">Secreted</keyword>
<dbReference type="SUPFAM" id="SSF57180">
    <property type="entry name" value="Cellulose-binding domain"/>
    <property type="match status" value="1"/>
</dbReference>
<dbReference type="Gene3D" id="2.70.50.70">
    <property type="match status" value="1"/>
</dbReference>
<evidence type="ECO:0000256" key="1">
    <source>
        <dbReference type="ARBA" id="ARBA00001973"/>
    </source>
</evidence>
<dbReference type="InterPro" id="IPR000254">
    <property type="entry name" value="CBD"/>
</dbReference>
<comment type="catalytic activity">
    <reaction evidence="15 16">
        <text>[(1-&gt;4)-beta-D-glucosyl]n+m + reduced acceptor + O2 = 4-dehydro-beta-D-glucosyl-[(1-&gt;4)-beta-D-glucosyl]n-1 + [(1-&gt;4)-beta-D-glucosyl]m + acceptor + H2O.</text>
        <dbReference type="EC" id="1.14.99.56"/>
    </reaction>
</comment>
<comment type="subcellular location">
    <subcellularLocation>
        <location evidence="2 16">Secreted</location>
    </subcellularLocation>
</comment>
<comment type="domain">
    <text evidence="16">Has a modular structure: an endo-beta-1,4-glucanase catalytic module at the N-terminus, a linker rich in serines and threonines, and a C-terminal carbohydrate-binding module (CBM).</text>
</comment>
<dbReference type="GO" id="GO:0030248">
    <property type="term" value="F:cellulose binding"/>
    <property type="evidence" value="ECO:0007669"/>
    <property type="project" value="UniProtKB-UniRule"/>
</dbReference>
<comment type="cofactor">
    <cofactor evidence="1">
        <name>Cu(2+)</name>
        <dbReference type="ChEBI" id="CHEBI:29036"/>
    </cofactor>
</comment>
<keyword evidence="7" id="KW-0560">Oxidoreductase</keyword>
<evidence type="ECO:0000313" key="19">
    <source>
        <dbReference type="EMBL" id="KAG4412745.1"/>
    </source>
</evidence>
<sequence length="315" mass="31929">MKFQDTLSAATVIAAASAHTIFVQLTAGGVTNPVSYGIRTPTYDGPITDVLSNDVACNGGPNPTMSSDKVINVKAGETVKATWRHTLTSTAADVIDASHKGPVMAYMKKVTDAKTDTGIGGGWFKISQAGLDTATGVWAVTDLISNAGIQDIAIPTCIEDGQYLLRAELIALHSAGSSQGAQFYMECAQINVTGGSGSAKPATVSLPGAYSPNDPGILINIYQTLTSYTIPGPAPFTCGAVGSSPTTPPASTPTTLVTSKSPTTTTTSKAAATSAATGGTAPLYGQCGGLDWKGATVCASGTCKANGAYYSQCLP</sequence>
<keyword evidence="20" id="KW-1185">Reference proteome</keyword>
<evidence type="ECO:0000256" key="5">
    <source>
        <dbReference type="ARBA" id="ARBA00022729"/>
    </source>
</evidence>
<evidence type="ECO:0000256" key="17">
    <source>
        <dbReference type="SAM" id="MobiDB-lite"/>
    </source>
</evidence>
<evidence type="ECO:0000256" key="11">
    <source>
        <dbReference type="ARBA" id="ARBA00023180"/>
    </source>
</evidence>
<evidence type="ECO:0000256" key="15">
    <source>
        <dbReference type="ARBA" id="ARBA00045077"/>
    </source>
</evidence>
<dbReference type="InterPro" id="IPR035971">
    <property type="entry name" value="CBD_sf"/>
</dbReference>
<evidence type="ECO:0000256" key="16">
    <source>
        <dbReference type="RuleBase" id="RU368122"/>
    </source>
</evidence>
<evidence type="ECO:0000259" key="18">
    <source>
        <dbReference type="PROSITE" id="PS51164"/>
    </source>
</evidence>
<protein>
    <recommendedName>
        <fullName evidence="16">AA9 family lytic polysaccharide monooxygenase</fullName>
        <ecNumber evidence="16">1.14.99.56</ecNumber>
    </recommendedName>
    <alternativeName>
        <fullName evidence="16">Endo-beta-1,4-glucanase</fullName>
    </alternativeName>
    <alternativeName>
        <fullName evidence="16">Glycosyl hydrolase 61 family protein</fullName>
    </alternativeName>
</protein>
<dbReference type="CDD" id="cd21175">
    <property type="entry name" value="LPMO_AA9"/>
    <property type="match status" value="1"/>
</dbReference>
<reference evidence="19" key="1">
    <citation type="submission" date="2021-02" db="EMBL/GenBank/DDBJ databases">
        <title>Genome sequence Cadophora malorum strain M34.</title>
        <authorList>
            <person name="Stefanovic E."/>
            <person name="Vu D."/>
            <person name="Scully C."/>
            <person name="Dijksterhuis J."/>
            <person name="Roader J."/>
            <person name="Houbraken J."/>
        </authorList>
    </citation>
    <scope>NUCLEOTIDE SEQUENCE</scope>
    <source>
        <strain evidence="19">M34</strain>
    </source>
</reference>
<dbReference type="EMBL" id="JAFJYH010000357">
    <property type="protein sequence ID" value="KAG4412745.1"/>
    <property type="molecule type" value="Genomic_DNA"/>
</dbReference>
<gene>
    <name evidence="19" type="ORF">IFR04_014112</name>
</gene>
<keyword evidence="10 16" id="KW-1015">Disulfide bond</keyword>
<evidence type="ECO:0000256" key="4">
    <source>
        <dbReference type="ARBA" id="ARBA00022723"/>
    </source>
</evidence>
<evidence type="ECO:0000256" key="12">
    <source>
        <dbReference type="ARBA" id="ARBA00023277"/>
    </source>
</evidence>
<dbReference type="EC" id="1.14.99.56" evidence="16"/>
<keyword evidence="12 16" id="KW-0119">Carbohydrate metabolism</keyword>
<dbReference type="GO" id="GO:0046872">
    <property type="term" value="F:metal ion binding"/>
    <property type="evidence" value="ECO:0007669"/>
    <property type="project" value="UniProtKB-KW"/>
</dbReference>
<keyword evidence="5" id="KW-0732">Signal</keyword>
<dbReference type="GO" id="GO:0008810">
    <property type="term" value="F:cellulase activity"/>
    <property type="evidence" value="ECO:0007669"/>
    <property type="project" value="UniProtKB-UniRule"/>
</dbReference>
<dbReference type="AlphaFoldDB" id="A0A8H7T5A8"/>
<dbReference type="Pfam" id="PF00734">
    <property type="entry name" value="CBM_1"/>
    <property type="match status" value="1"/>
</dbReference>